<dbReference type="RefSeq" id="WP_232833245.1">
    <property type="nucleotide sequence ID" value="NZ_CP139965.1"/>
</dbReference>
<keyword evidence="6 11" id="KW-0798">TonB box</keyword>
<dbReference type="PROSITE" id="PS52016">
    <property type="entry name" value="TONB_DEPENDENT_REC_3"/>
    <property type="match status" value="1"/>
</dbReference>
<comment type="similarity">
    <text evidence="2 10 11">Belongs to the TonB-dependent receptor family.</text>
</comment>
<keyword evidence="5 10" id="KW-0812">Transmembrane</keyword>
<dbReference type="SUPFAM" id="SSF56935">
    <property type="entry name" value="Porins"/>
    <property type="match status" value="1"/>
</dbReference>
<keyword evidence="3 10" id="KW-0813">Transport</keyword>
<comment type="subcellular location">
    <subcellularLocation>
        <location evidence="1 10">Cell outer membrane</location>
        <topology evidence="1 10">Multi-pass membrane protein</topology>
    </subcellularLocation>
</comment>
<dbReference type="CDD" id="cd01347">
    <property type="entry name" value="ligand_gated_channel"/>
    <property type="match status" value="1"/>
</dbReference>
<feature type="region of interest" description="Disordered" evidence="12">
    <location>
        <begin position="23"/>
        <end position="46"/>
    </location>
</feature>
<dbReference type="Gene3D" id="2.40.170.20">
    <property type="entry name" value="TonB-dependent receptor, beta-barrel domain"/>
    <property type="match status" value="1"/>
</dbReference>
<evidence type="ECO:0000256" key="2">
    <source>
        <dbReference type="ARBA" id="ARBA00009810"/>
    </source>
</evidence>
<evidence type="ECO:0000256" key="4">
    <source>
        <dbReference type="ARBA" id="ARBA00022452"/>
    </source>
</evidence>
<keyword evidence="8 16" id="KW-0675">Receptor</keyword>
<dbReference type="Pfam" id="PF07715">
    <property type="entry name" value="Plug"/>
    <property type="match status" value="1"/>
</dbReference>
<dbReference type="InterPro" id="IPR037066">
    <property type="entry name" value="Plug_dom_sf"/>
</dbReference>
<feature type="compositionally biased region" description="Polar residues" evidence="12">
    <location>
        <begin position="23"/>
        <end position="40"/>
    </location>
</feature>
<dbReference type="EMBL" id="CP139965">
    <property type="protein sequence ID" value="WQD78426.1"/>
    <property type="molecule type" value="Genomic_DNA"/>
</dbReference>
<dbReference type="InterPro" id="IPR000531">
    <property type="entry name" value="Beta-barrel_TonB"/>
</dbReference>
<evidence type="ECO:0000256" key="9">
    <source>
        <dbReference type="ARBA" id="ARBA00023237"/>
    </source>
</evidence>
<feature type="chain" id="PRO_5046290969" evidence="13">
    <location>
        <begin position="22"/>
        <end position="716"/>
    </location>
</feature>
<evidence type="ECO:0000256" key="11">
    <source>
        <dbReference type="RuleBase" id="RU003357"/>
    </source>
</evidence>
<organism evidence="16 17">
    <name type="scientific">Paraburkholderia kururiensis</name>
    <dbReference type="NCBI Taxonomy" id="984307"/>
    <lineage>
        <taxon>Bacteria</taxon>
        <taxon>Pseudomonadati</taxon>
        <taxon>Pseudomonadota</taxon>
        <taxon>Betaproteobacteria</taxon>
        <taxon>Burkholderiales</taxon>
        <taxon>Burkholderiaceae</taxon>
        <taxon>Paraburkholderia</taxon>
    </lineage>
</organism>
<evidence type="ECO:0000256" key="3">
    <source>
        <dbReference type="ARBA" id="ARBA00022448"/>
    </source>
</evidence>
<feature type="compositionally biased region" description="Polar residues" evidence="12">
    <location>
        <begin position="54"/>
        <end position="64"/>
    </location>
</feature>
<dbReference type="Gene3D" id="2.170.130.10">
    <property type="entry name" value="TonB-dependent receptor, plug domain"/>
    <property type="match status" value="1"/>
</dbReference>
<dbReference type="PANTHER" id="PTHR32552">
    <property type="entry name" value="FERRICHROME IRON RECEPTOR-RELATED"/>
    <property type="match status" value="1"/>
</dbReference>
<dbReference type="PANTHER" id="PTHR32552:SF82">
    <property type="entry name" value="FCUA PROTEIN"/>
    <property type="match status" value="1"/>
</dbReference>
<evidence type="ECO:0000256" key="12">
    <source>
        <dbReference type="SAM" id="MobiDB-lite"/>
    </source>
</evidence>
<evidence type="ECO:0000256" key="8">
    <source>
        <dbReference type="ARBA" id="ARBA00023170"/>
    </source>
</evidence>
<gene>
    <name evidence="16" type="ORF">U0042_01565</name>
</gene>
<feature type="domain" description="TonB-dependent receptor plug" evidence="15">
    <location>
        <begin position="76"/>
        <end position="176"/>
    </location>
</feature>
<keyword evidence="9 10" id="KW-0998">Cell outer membrane</keyword>
<feature type="signal peptide" evidence="13">
    <location>
        <begin position="1"/>
        <end position="21"/>
    </location>
</feature>
<evidence type="ECO:0000313" key="17">
    <source>
        <dbReference type="Proteomes" id="UP001325479"/>
    </source>
</evidence>
<evidence type="ECO:0000256" key="10">
    <source>
        <dbReference type="PROSITE-ProRule" id="PRU01360"/>
    </source>
</evidence>
<proteinExistence type="inferred from homology"/>
<dbReference type="InterPro" id="IPR036942">
    <property type="entry name" value="Beta-barrel_TonB_sf"/>
</dbReference>
<keyword evidence="4 10" id="KW-1134">Transmembrane beta strand</keyword>
<name>A0ABZ0WMF1_9BURK</name>
<evidence type="ECO:0000259" key="15">
    <source>
        <dbReference type="Pfam" id="PF07715"/>
    </source>
</evidence>
<sequence>MRVIPALLIGAGTLTTSLAYADDTSSSTQSPANDATSGSDKTGDNKVRSLATVTINGTRQQAPEVSSGALGTRSDLETPFSTRVVTQQDLEDRQVKSLGKVFAEDSAVMSLGDTYSFNAYSINVRGIPLDDYNGYKINGLPFYMTTVELPVESFESIQLLKGASGFMYGFGAPGGIINFVTKKPTDTFTFSADVGYSSDSVFSQHIDTGGRFGPDSMFGYRFNITHEQGDTYNDAHVLRNSESLSLDARLTRSLTWTFDGLYQSRKVDGGIQDVMLSDYTGTGLPRAPSGRTNLSAYGDTFFNSNVYFVGSGLHWQIDPVWKASIDYSHSKDERNYSGQWLDLLDEQGDFNTYLNRSRGSSIYDVVQATLEGKFSTGPVDHQVGLGASEQWLSKKTVPHYLYTDIGSNNLYDTITQHTWDGTYDYSQQYNNFNSQQKSIFASDTLSVLKYWSILAGIRYTSYHQTSWTSPSASPVSYTQNPVTPTLALMFRPRSDLLFYASYVEALEDGGTAAQGYANANQVLDPIKSKQYEVGVKYDGRHVGASAALFRIERGAEYGNAQNVYVSNGKERINGLELDGHVDLPAGFRVAASTAWEAGTYSETEADLIGKRIEGIPRWQATLQISDRIPGVTGLTANAEVHYYGSMMADANNNYVLPSFTLVNAGLSYRTTVAGHGVTLRAEVDNLFNRHYWGFLQSDYMFVGAPRTLALNARFDL</sequence>
<evidence type="ECO:0000256" key="7">
    <source>
        <dbReference type="ARBA" id="ARBA00023136"/>
    </source>
</evidence>
<evidence type="ECO:0000259" key="14">
    <source>
        <dbReference type="Pfam" id="PF00593"/>
    </source>
</evidence>
<dbReference type="InterPro" id="IPR012910">
    <property type="entry name" value="Plug_dom"/>
</dbReference>
<dbReference type="InterPro" id="IPR039426">
    <property type="entry name" value="TonB-dep_rcpt-like"/>
</dbReference>
<dbReference type="Proteomes" id="UP001325479">
    <property type="component" value="Chromosome"/>
</dbReference>
<accession>A0ABZ0WMF1</accession>
<evidence type="ECO:0000313" key="16">
    <source>
        <dbReference type="EMBL" id="WQD78426.1"/>
    </source>
</evidence>
<reference evidence="16 17" key="1">
    <citation type="submission" date="2023-12" db="EMBL/GenBank/DDBJ databases">
        <title>Genome sequencing and assembly of bacterial species from a model synthetic community.</title>
        <authorList>
            <person name="Hogle S.L."/>
        </authorList>
    </citation>
    <scope>NUCLEOTIDE SEQUENCE [LARGE SCALE GENOMIC DNA]</scope>
    <source>
        <strain evidence="16 17">HAMBI 2494</strain>
    </source>
</reference>
<keyword evidence="7 10" id="KW-0472">Membrane</keyword>
<evidence type="ECO:0000256" key="5">
    <source>
        <dbReference type="ARBA" id="ARBA00022692"/>
    </source>
</evidence>
<keyword evidence="13" id="KW-0732">Signal</keyword>
<feature type="region of interest" description="Disordered" evidence="12">
    <location>
        <begin position="54"/>
        <end position="73"/>
    </location>
</feature>
<evidence type="ECO:0000256" key="6">
    <source>
        <dbReference type="ARBA" id="ARBA00023077"/>
    </source>
</evidence>
<evidence type="ECO:0000256" key="1">
    <source>
        <dbReference type="ARBA" id="ARBA00004571"/>
    </source>
</evidence>
<keyword evidence="17" id="KW-1185">Reference proteome</keyword>
<dbReference type="Pfam" id="PF00593">
    <property type="entry name" value="TonB_dep_Rec_b-barrel"/>
    <property type="match status" value="1"/>
</dbReference>
<dbReference type="InterPro" id="IPR010105">
    <property type="entry name" value="TonB_sidphr_rcpt"/>
</dbReference>
<evidence type="ECO:0000256" key="13">
    <source>
        <dbReference type="SAM" id="SignalP"/>
    </source>
</evidence>
<feature type="domain" description="TonB-dependent receptor-like beta-barrel" evidence="14">
    <location>
        <begin position="279"/>
        <end position="686"/>
    </location>
</feature>
<dbReference type="NCBIfam" id="TIGR01783">
    <property type="entry name" value="TonB-siderophor"/>
    <property type="match status" value="1"/>
</dbReference>
<protein>
    <submittedName>
        <fullName evidence="16">TonB-dependent siderophore receptor</fullName>
    </submittedName>
</protein>